<dbReference type="PANTHER" id="PTHR33710:SF71">
    <property type="entry name" value="ENDONUCLEASE_EXONUCLEASE_PHOSPHATASE DOMAIN-CONTAINING PROTEIN"/>
    <property type="match status" value="1"/>
</dbReference>
<dbReference type="OrthoDB" id="1932741at2759"/>
<proteinExistence type="predicted"/>
<accession>A0A9Q1JFP3</accession>
<dbReference type="AlphaFoldDB" id="A0A9Q1JFP3"/>
<dbReference type="SUPFAM" id="SSF56219">
    <property type="entry name" value="DNase I-like"/>
    <property type="match status" value="1"/>
</dbReference>
<dbReference type="Gene3D" id="3.60.10.10">
    <property type="entry name" value="Endonuclease/exonuclease/phosphatase"/>
    <property type="match status" value="1"/>
</dbReference>
<organism evidence="1 2">
    <name type="scientific">Carnegiea gigantea</name>
    <dbReference type="NCBI Taxonomy" id="171969"/>
    <lineage>
        <taxon>Eukaryota</taxon>
        <taxon>Viridiplantae</taxon>
        <taxon>Streptophyta</taxon>
        <taxon>Embryophyta</taxon>
        <taxon>Tracheophyta</taxon>
        <taxon>Spermatophyta</taxon>
        <taxon>Magnoliopsida</taxon>
        <taxon>eudicotyledons</taxon>
        <taxon>Gunneridae</taxon>
        <taxon>Pentapetalae</taxon>
        <taxon>Caryophyllales</taxon>
        <taxon>Cactineae</taxon>
        <taxon>Cactaceae</taxon>
        <taxon>Cactoideae</taxon>
        <taxon>Echinocereeae</taxon>
        <taxon>Carnegiea</taxon>
    </lineage>
</organism>
<dbReference type="Proteomes" id="UP001153076">
    <property type="component" value="Unassembled WGS sequence"/>
</dbReference>
<evidence type="ECO:0000313" key="1">
    <source>
        <dbReference type="EMBL" id="KAJ8422552.1"/>
    </source>
</evidence>
<dbReference type="InterPro" id="IPR036691">
    <property type="entry name" value="Endo/exonu/phosph_ase_sf"/>
</dbReference>
<dbReference type="PANTHER" id="PTHR33710">
    <property type="entry name" value="BNAC02G09200D PROTEIN"/>
    <property type="match status" value="1"/>
</dbReference>
<evidence type="ECO:0000313" key="2">
    <source>
        <dbReference type="Proteomes" id="UP001153076"/>
    </source>
</evidence>
<comment type="caution">
    <text evidence="1">The sequence shown here is derived from an EMBL/GenBank/DDBJ whole genome shotgun (WGS) entry which is preliminary data.</text>
</comment>
<protein>
    <recommendedName>
        <fullName evidence="3">Endonuclease/exonuclease/phosphatase domain-containing protein</fullName>
    </recommendedName>
</protein>
<keyword evidence="2" id="KW-1185">Reference proteome</keyword>
<gene>
    <name evidence="1" type="ORF">Cgig2_033475</name>
</gene>
<reference evidence="1" key="1">
    <citation type="submission" date="2022-04" db="EMBL/GenBank/DDBJ databases">
        <title>Carnegiea gigantea Genome sequencing and assembly v2.</title>
        <authorList>
            <person name="Copetti D."/>
            <person name="Sanderson M.J."/>
            <person name="Burquez A."/>
            <person name="Wojciechowski M.F."/>
        </authorList>
    </citation>
    <scope>NUCLEOTIDE SEQUENCE</scope>
    <source>
        <strain evidence="1">SGP5-SGP5p</strain>
        <tissue evidence="1">Aerial part</tissue>
    </source>
</reference>
<sequence>MKTFFITFVYGANQELQRRPLWEDLIHITKEMDEAWCVLGDFNAVLYPGDRVGGTEVQLHEIKSFGDCITNCELQELRNNGPYYTWTNKTIWTRINRVDPSFLPLISSLTAQLAPNDPNTKLKRFLQTIEAALQKLNKDKYADLKTQLSRARADLEKV</sequence>
<evidence type="ECO:0008006" key="3">
    <source>
        <dbReference type="Google" id="ProtNLM"/>
    </source>
</evidence>
<dbReference type="EMBL" id="JAKOGI010002227">
    <property type="protein sequence ID" value="KAJ8422552.1"/>
    <property type="molecule type" value="Genomic_DNA"/>
</dbReference>
<name>A0A9Q1JFP3_9CARY</name>